<evidence type="ECO:0000256" key="1">
    <source>
        <dbReference type="ARBA" id="ARBA00004196"/>
    </source>
</evidence>
<dbReference type="Pfam" id="PF01497">
    <property type="entry name" value="Peripla_BP_2"/>
    <property type="match status" value="1"/>
</dbReference>
<evidence type="ECO:0000256" key="4">
    <source>
        <dbReference type="ARBA" id="ARBA00022729"/>
    </source>
</evidence>
<evidence type="ECO:0000256" key="3">
    <source>
        <dbReference type="ARBA" id="ARBA00022448"/>
    </source>
</evidence>
<comment type="similarity">
    <text evidence="2">Belongs to the bacterial solute-binding protein 8 family.</text>
</comment>
<dbReference type="AlphaFoldDB" id="A0A5R9GE25"/>
<name>A0A5R9GE25_9BACL</name>
<dbReference type="PANTHER" id="PTHR30532:SF1">
    <property type="entry name" value="IRON(3+)-HYDROXAMATE-BINDING PROTEIN FHUD"/>
    <property type="match status" value="1"/>
</dbReference>
<evidence type="ECO:0000256" key="2">
    <source>
        <dbReference type="ARBA" id="ARBA00008814"/>
    </source>
</evidence>
<evidence type="ECO:0000259" key="6">
    <source>
        <dbReference type="PROSITE" id="PS50983"/>
    </source>
</evidence>
<comment type="subcellular location">
    <subcellularLocation>
        <location evidence="1">Cell envelope</location>
    </subcellularLocation>
</comment>
<feature type="signal peptide" evidence="5">
    <location>
        <begin position="1"/>
        <end position="23"/>
    </location>
</feature>
<dbReference type="GO" id="GO:0030288">
    <property type="term" value="C:outer membrane-bounded periplasmic space"/>
    <property type="evidence" value="ECO:0007669"/>
    <property type="project" value="TreeGrafter"/>
</dbReference>
<dbReference type="RefSeq" id="WP_138194016.1">
    <property type="nucleotide sequence ID" value="NZ_VCIW01000005.1"/>
</dbReference>
<evidence type="ECO:0000256" key="5">
    <source>
        <dbReference type="SAM" id="SignalP"/>
    </source>
</evidence>
<dbReference type="PANTHER" id="PTHR30532">
    <property type="entry name" value="IRON III DICITRATE-BINDING PERIPLASMIC PROTEIN"/>
    <property type="match status" value="1"/>
</dbReference>
<accession>A0A5R9GE25</accession>
<keyword evidence="3" id="KW-0813">Transport</keyword>
<sequence length="323" mass="34464">MKKFTVRGGMTIAVLAVVLSACGNGLAVQSEPPSGSLSIVDDTGETLTFAKPVERIACVVSLCIDLTAELGMEPIAIGEGGVRTIAMQPEFYGEKGRSFASIGGSFFEPNVEDLVAAKPDLVIGLEGVHDAMREGLSGVAPILLVNPVGYSESVELLKAVGTITGRPKEAQTSADAFLAKLEEAKRKSPKDRKALIMYGSDVNFAIVTDSGLGGTVLREIAVYPWKVNDPSEDPFGEGAIPYSLEKLLAENPDAIFVESYSFQPGTKQLSEQLSQLPLWRELKAVQEGKVAEVRSPIWGDGRGTRSLGIMVDEAMAFLYPELP</sequence>
<reference evidence="7 8" key="1">
    <citation type="submission" date="2019-05" db="EMBL/GenBank/DDBJ databases">
        <authorList>
            <person name="Narsing Rao M.P."/>
            <person name="Li W.J."/>
        </authorList>
    </citation>
    <scope>NUCLEOTIDE SEQUENCE [LARGE SCALE GENOMIC DNA]</scope>
    <source>
        <strain evidence="7 8">SYSU_K30003</strain>
    </source>
</reference>
<evidence type="ECO:0000313" key="7">
    <source>
        <dbReference type="EMBL" id="TLS52360.1"/>
    </source>
</evidence>
<dbReference type="InterPro" id="IPR002491">
    <property type="entry name" value="ABC_transptr_periplasmic_BD"/>
</dbReference>
<comment type="caution">
    <text evidence="7">The sequence shown here is derived from an EMBL/GenBank/DDBJ whole genome shotgun (WGS) entry which is preliminary data.</text>
</comment>
<dbReference type="SUPFAM" id="SSF53807">
    <property type="entry name" value="Helical backbone' metal receptor"/>
    <property type="match status" value="1"/>
</dbReference>
<dbReference type="PROSITE" id="PS51257">
    <property type="entry name" value="PROKAR_LIPOPROTEIN"/>
    <property type="match status" value="1"/>
</dbReference>
<dbReference type="EMBL" id="VCIW01000005">
    <property type="protein sequence ID" value="TLS52360.1"/>
    <property type="molecule type" value="Genomic_DNA"/>
</dbReference>
<feature type="domain" description="Fe/B12 periplasmic-binding" evidence="6">
    <location>
        <begin position="55"/>
        <end position="322"/>
    </location>
</feature>
<dbReference type="Gene3D" id="3.40.50.1980">
    <property type="entry name" value="Nitrogenase molybdenum iron protein domain"/>
    <property type="match status" value="2"/>
</dbReference>
<keyword evidence="8" id="KW-1185">Reference proteome</keyword>
<feature type="chain" id="PRO_5038928048" evidence="5">
    <location>
        <begin position="24"/>
        <end position="323"/>
    </location>
</feature>
<gene>
    <name evidence="7" type="ORF">FE782_10325</name>
</gene>
<dbReference type="PROSITE" id="PS50983">
    <property type="entry name" value="FE_B12_PBP"/>
    <property type="match status" value="1"/>
</dbReference>
<evidence type="ECO:0000313" key="8">
    <source>
        <dbReference type="Proteomes" id="UP000309676"/>
    </source>
</evidence>
<keyword evidence="4 5" id="KW-0732">Signal</keyword>
<protein>
    <submittedName>
        <fullName evidence="7">ABC transporter substrate-binding protein</fullName>
    </submittedName>
</protein>
<dbReference type="OrthoDB" id="9787830at2"/>
<organism evidence="7 8">
    <name type="scientific">Paenibacillus antri</name>
    <dbReference type="NCBI Taxonomy" id="2582848"/>
    <lineage>
        <taxon>Bacteria</taxon>
        <taxon>Bacillati</taxon>
        <taxon>Bacillota</taxon>
        <taxon>Bacilli</taxon>
        <taxon>Bacillales</taxon>
        <taxon>Paenibacillaceae</taxon>
        <taxon>Paenibacillus</taxon>
    </lineage>
</organism>
<dbReference type="Proteomes" id="UP000309676">
    <property type="component" value="Unassembled WGS sequence"/>
</dbReference>
<proteinExistence type="inferred from homology"/>
<dbReference type="GO" id="GO:1901678">
    <property type="term" value="P:iron coordination entity transport"/>
    <property type="evidence" value="ECO:0007669"/>
    <property type="project" value="UniProtKB-ARBA"/>
</dbReference>
<dbReference type="InterPro" id="IPR051313">
    <property type="entry name" value="Bact_iron-sidero_bind"/>
</dbReference>